<dbReference type="Proteomes" id="UP000652074">
    <property type="component" value="Unassembled WGS sequence"/>
</dbReference>
<reference evidence="1 2" key="1">
    <citation type="submission" date="2019-12" db="EMBL/GenBank/DDBJ databases">
        <title>Comparative genomics gives insights into the taxonomy of the Azoarcus-Aromatoleum group and reveals separate origins of nif in the plant-associated Azoarcus and non-plant-associated Aromatoleum sub-groups.</title>
        <authorList>
            <person name="Lafos M."/>
            <person name="Maluk M."/>
            <person name="Batista M."/>
            <person name="Junghare M."/>
            <person name="Carmona M."/>
            <person name="Faoro H."/>
            <person name="Cruz L.M."/>
            <person name="Battistoni F."/>
            <person name="De Souza E."/>
            <person name="Pedrosa F."/>
            <person name="Chen W.-M."/>
            <person name="Poole P.S."/>
            <person name="Dixon R.A."/>
            <person name="James E.K."/>
        </authorList>
    </citation>
    <scope>NUCLEOTIDE SEQUENCE [LARGE SCALE GENOMIC DNA]</scope>
    <source>
        <strain evidence="1 2">ToN1</strain>
    </source>
</reference>
<dbReference type="EMBL" id="WTVR01000034">
    <property type="protein sequence ID" value="NMF90066.1"/>
    <property type="molecule type" value="Genomic_DNA"/>
</dbReference>
<accession>A0ABX1MS65</accession>
<organism evidence="1 2">
    <name type="scientific">Aromatoleum petrolei</name>
    <dbReference type="NCBI Taxonomy" id="76116"/>
    <lineage>
        <taxon>Bacteria</taxon>
        <taxon>Pseudomonadati</taxon>
        <taxon>Pseudomonadota</taxon>
        <taxon>Betaproteobacteria</taxon>
        <taxon>Rhodocyclales</taxon>
        <taxon>Rhodocyclaceae</taxon>
        <taxon>Aromatoleum</taxon>
    </lineage>
</organism>
<evidence type="ECO:0000313" key="1">
    <source>
        <dbReference type="EMBL" id="NMF90066.1"/>
    </source>
</evidence>
<dbReference type="RefSeq" id="WP_169207416.1">
    <property type="nucleotide sequence ID" value="NZ_CP059560.1"/>
</dbReference>
<protein>
    <recommendedName>
        <fullName evidence="3">DUF2946 domain-containing protein</fullName>
    </recommendedName>
</protein>
<evidence type="ECO:0008006" key="3">
    <source>
        <dbReference type="Google" id="ProtNLM"/>
    </source>
</evidence>
<comment type="caution">
    <text evidence="1">The sequence shown here is derived from an EMBL/GenBank/DDBJ whole genome shotgun (WGS) entry which is preliminary data.</text>
</comment>
<evidence type="ECO:0000313" key="2">
    <source>
        <dbReference type="Proteomes" id="UP000652074"/>
    </source>
</evidence>
<keyword evidence="2" id="KW-1185">Reference proteome</keyword>
<name>A0ABX1MS65_9RHOO</name>
<gene>
    <name evidence="1" type="ORF">GPA26_16485</name>
</gene>
<proteinExistence type="predicted"/>
<sequence length="120" mass="12870">MFSTEHTPRSRTAAPRHLAWLLWLALLLPVGQLAAMCHAVTHVSEETSRQAGREKGLPDKACDLCLIAAALGGGGLRGAPPPPPDLTARHEVPQAALDGTWLPLYARAYLSRAPPFLVPH</sequence>